<dbReference type="GO" id="GO:0005794">
    <property type="term" value="C:Golgi apparatus"/>
    <property type="evidence" value="ECO:0007669"/>
    <property type="project" value="TreeGrafter"/>
</dbReference>
<evidence type="ECO:0000256" key="6">
    <source>
        <dbReference type="ARBA" id="ARBA00022968"/>
    </source>
</evidence>
<gene>
    <name evidence="12" type="ORF">B7463_g11735</name>
</gene>
<comment type="subcellular location">
    <subcellularLocation>
        <location evidence="1">Membrane</location>
        <topology evidence="1">Single-pass type II membrane protein</topology>
    </subcellularLocation>
</comment>
<dbReference type="PANTHER" id="PTHR31392:SF1">
    <property type="entry name" value="ALPHA-1,3-MANNOSYLTRANSFERASE MNN1-RELATED"/>
    <property type="match status" value="1"/>
</dbReference>
<evidence type="ECO:0000256" key="4">
    <source>
        <dbReference type="ARBA" id="ARBA00022679"/>
    </source>
</evidence>
<dbReference type="STRING" id="5539.A0A3E2GV05"/>
<keyword evidence="8 11" id="KW-0472">Membrane</keyword>
<evidence type="ECO:0000256" key="11">
    <source>
        <dbReference type="SAM" id="Phobius"/>
    </source>
</evidence>
<reference evidence="12 13" key="1">
    <citation type="submission" date="2018-05" db="EMBL/GenBank/DDBJ databases">
        <title>Draft genome sequence of Scytalidium lignicola DSM 105466, a ubiquitous saprotrophic fungus.</title>
        <authorList>
            <person name="Buettner E."/>
            <person name="Gebauer A.M."/>
            <person name="Hofrichter M."/>
            <person name="Liers C."/>
            <person name="Kellner H."/>
        </authorList>
    </citation>
    <scope>NUCLEOTIDE SEQUENCE [LARGE SCALE GENOMIC DNA]</scope>
    <source>
        <strain evidence="12 13">DSM 105466</strain>
    </source>
</reference>
<dbReference type="Pfam" id="PF11051">
    <property type="entry name" value="Mannosyl_trans3"/>
    <property type="match status" value="1"/>
</dbReference>
<evidence type="ECO:0000256" key="7">
    <source>
        <dbReference type="ARBA" id="ARBA00022989"/>
    </source>
</evidence>
<comment type="caution">
    <text evidence="12">The sequence shown here is derived from an EMBL/GenBank/DDBJ whole genome shotgun (WGS) entry which is preliminary data.</text>
</comment>
<dbReference type="GO" id="GO:0006493">
    <property type="term" value="P:protein O-linked glycosylation"/>
    <property type="evidence" value="ECO:0007669"/>
    <property type="project" value="TreeGrafter"/>
</dbReference>
<accession>A0A3E2GV05</accession>
<feature type="non-terminal residue" evidence="12">
    <location>
        <position position="1"/>
    </location>
</feature>
<evidence type="ECO:0000256" key="10">
    <source>
        <dbReference type="SAM" id="MobiDB-lite"/>
    </source>
</evidence>
<keyword evidence="13" id="KW-1185">Reference proteome</keyword>
<dbReference type="Gene3D" id="3.90.550.10">
    <property type="entry name" value="Spore Coat Polysaccharide Biosynthesis Protein SpsA, Chain A"/>
    <property type="match status" value="1"/>
</dbReference>
<evidence type="ECO:0000256" key="2">
    <source>
        <dbReference type="ARBA" id="ARBA00009105"/>
    </source>
</evidence>
<dbReference type="PANTHER" id="PTHR31392">
    <property type="entry name" value="ALPHA-1,3-MANNOSYLTRANSFERASE MNN1-RELATED"/>
    <property type="match status" value="1"/>
</dbReference>
<dbReference type="EMBL" id="NCSJ02000426">
    <property type="protein sequence ID" value="RFU24603.1"/>
    <property type="molecule type" value="Genomic_DNA"/>
</dbReference>
<evidence type="ECO:0000256" key="9">
    <source>
        <dbReference type="ARBA" id="ARBA00023180"/>
    </source>
</evidence>
<keyword evidence="7 11" id="KW-1133">Transmembrane helix</keyword>
<dbReference type="OrthoDB" id="3591977at2759"/>
<dbReference type="SUPFAM" id="SSF53448">
    <property type="entry name" value="Nucleotide-diphospho-sugar transferases"/>
    <property type="match status" value="1"/>
</dbReference>
<evidence type="ECO:0000313" key="12">
    <source>
        <dbReference type="EMBL" id="RFU24603.1"/>
    </source>
</evidence>
<evidence type="ECO:0000256" key="8">
    <source>
        <dbReference type="ARBA" id="ARBA00023136"/>
    </source>
</evidence>
<dbReference type="AlphaFoldDB" id="A0A3E2GV05"/>
<proteinExistence type="inferred from homology"/>
<keyword evidence="9" id="KW-0325">Glycoprotein</keyword>
<dbReference type="InterPro" id="IPR022751">
    <property type="entry name" value="Alpha_mannosyltransferase"/>
</dbReference>
<protein>
    <recommendedName>
        <fullName evidence="14">Alpha-1,3-mannosyltransferase</fullName>
    </recommendedName>
</protein>
<evidence type="ECO:0000313" key="13">
    <source>
        <dbReference type="Proteomes" id="UP000258309"/>
    </source>
</evidence>
<feature type="compositionally biased region" description="Basic and acidic residues" evidence="10">
    <location>
        <begin position="110"/>
        <end position="129"/>
    </location>
</feature>
<keyword evidence="6" id="KW-0735">Signal-anchor</keyword>
<dbReference type="OMA" id="NGWAGKP"/>
<sequence>MASQLPRHVWSAAPKEGRGHYSLMQTRRRTAILRGVIIFVVLTVVYLTFSSGGDKTDLSSYAPDAEQNPIPVRASDNQAEQVPLNGADPVKQTSPSEKTSKKPQSSVEETETKNENSKEKKFPKMEKPAPKPKPKNTAVTIDADEREPALEKSLANVLSLLPNEITTRELLRRVEGTGKEKLREVGLRARAYKTYFEAWEDLHLVETPEGGVYIRDDIIQYLRRHEDFAATLDSSFAQAVRNYENYRYFLQRFAELLFPWTAPYFSDHMTLHTHFKNGGRGIVLTAGDDQAPYLLASIASFRKLGCTLPIEIMYLGDGDLSEDYRAELEGIPGVITRDMAQMVSDEGWKLKGWAGKPFAILLSSFREVIFIDADALFFRDPEVLFEEELYKETGALFFRDRIIMPESKRRWLKQILPVPISPKARQSRYWTGISGHMQESGALVVDKWQHLIAMLMVTRMNGPDRDGDSSKGLIGVYDMVYGDKETYWLGWELVGDLNYAFHEGDAGTIGSLQTADQIEARLRQKEDFAHIDHNRTEFSAKTICAPQLLHLDMENRPLWFNGWILNNKYVDKKERSSSKFDVYIIEPTEKREPDAWQLQEHNEACLSADEAHKFTEEETATLDMIIKLAKEQDAYGKE</sequence>
<keyword evidence="4" id="KW-0808">Transferase</keyword>
<evidence type="ECO:0000256" key="5">
    <source>
        <dbReference type="ARBA" id="ARBA00022692"/>
    </source>
</evidence>
<feature type="non-terminal residue" evidence="12">
    <location>
        <position position="638"/>
    </location>
</feature>
<keyword evidence="3" id="KW-0328">Glycosyltransferase</keyword>
<feature type="compositionally biased region" description="Polar residues" evidence="10">
    <location>
        <begin position="91"/>
        <end position="107"/>
    </location>
</feature>
<feature type="region of interest" description="Disordered" evidence="10">
    <location>
        <begin position="55"/>
        <end position="138"/>
    </location>
</feature>
<keyword evidence="5 11" id="KW-0812">Transmembrane</keyword>
<dbReference type="Proteomes" id="UP000258309">
    <property type="component" value="Unassembled WGS sequence"/>
</dbReference>
<comment type="similarity">
    <text evidence="2">Belongs to the MNN1/MNT family.</text>
</comment>
<evidence type="ECO:0008006" key="14">
    <source>
        <dbReference type="Google" id="ProtNLM"/>
    </source>
</evidence>
<dbReference type="GO" id="GO:0000033">
    <property type="term" value="F:alpha-1,3-mannosyltransferase activity"/>
    <property type="evidence" value="ECO:0007669"/>
    <property type="project" value="TreeGrafter"/>
</dbReference>
<organism evidence="12 13">
    <name type="scientific">Scytalidium lignicola</name>
    <name type="common">Hyphomycete</name>
    <dbReference type="NCBI Taxonomy" id="5539"/>
    <lineage>
        <taxon>Eukaryota</taxon>
        <taxon>Fungi</taxon>
        <taxon>Dikarya</taxon>
        <taxon>Ascomycota</taxon>
        <taxon>Pezizomycotina</taxon>
        <taxon>Leotiomycetes</taxon>
        <taxon>Leotiomycetes incertae sedis</taxon>
        <taxon>Scytalidium</taxon>
    </lineage>
</organism>
<dbReference type="GO" id="GO:0016020">
    <property type="term" value="C:membrane"/>
    <property type="evidence" value="ECO:0007669"/>
    <property type="project" value="UniProtKB-SubCell"/>
</dbReference>
<feature type="transmembrane region" description="Helical" evidence="11">
    <location>
        <begin position="31"/>
        <end position="49"/>
    </location>
</feature>
<dbReference type="InterPro" id="IPR029044">
    <property type="entry name" value="Nucleotide-diphossugar_trans"/>
</dbReference>
<evidence type="ECO:0000256" key="3">
    <source>
        <dbReference type="ARBA" id="ARBA00022676"/>
    </source>
</evidence>
<name>A0A3E2GV05_SCYLI</name>
<evidence type="ECO:0000256" key="1">
    <source>
        <dbReference type="ARBA" id="ARBA00004606"/>
    </source>
</evidence>